<name>A0A4P8HSS5_9BURK</name>
<dbReference type="OrthoDB" id="72009at2"/>
<evidence type="ECO:0000313" key="3">
    <source>
        <dbReference type="EMBL" id="QCP12296.1"/>
    </source>
</evidence>
<dbReference type="InterPro" id="IPR036165">
    <property type="entry name" value="YefM-like_sf"/>
</dbReference>
<gene>
    <name evidence="3" type="ORF">FCL38_19140</name>
    <name evidence="2" type="ORF">FHS02_002876</name>
</gene>
<proteinExistence type="inferred from homology"/>
<accession>A0A4P8HSS5</accession>
<reference evidence="3 4" key="1">
    <citation type="submission" date="2019-05" db="EMBL/GenBank/DDBJ databases">
        <title>Draft Genome Sequences of Six Type Strains of the Genus Massilia.</title>
        <authorList>
            <person name="Miess H."/>
            <person name="Frediansyhah A."/>
            <person name="Gross H."/>
        </authorList>
    </citation>
    <scope>NUCLEOTIDE SEQUENCE [LARGE SCALE GENOMIC DNA]</scope>
    <source>
        <strain evidence="3 4">DSMZ 26121</strain>
    </source>
</reference>
<organism evidence="2 5">
    <name type="scientific">Pseudoduganella umbonata</name>
    <dbReference type="NCBI Taxonomy" id="864828"/>
    <lineage>
        <taxon>Bacteria</taxon>
        <taxon>Pseudomonadati</taxon>
        <taxon>Pseudomonadota</taxon>
        <taxon>Betaproteobacteria</taxon>
        <taxon>Burkholderiales</taxon>
        <taxon>Oxalobacteraceae</taxon>
        <taxon>Telluria group</taxon>
        <taxon>Pseudoduganella</taxon>
    </lineage>
</organism>
<dbReference type="Proteomes" id="UP000298763">
    <property type="component" value="Chromosome"/>
</dbReference>
<protein>
    <submittedName>
        <fullName evidence="3">Type II toxin-antitoxin system Phd/YefM family antitoxin</fullName>
    </submittedName>
</protein>
<dbReference type="RefSeq" id="WP_137315132.1">
    <property type="nucleotide sequence ID" value="NZ_CP040017.1"/>
</dbReference>
<evidence type="ECO:0000313" key="5">
    <source>
        <dbReference type="Proteomes" id="UP000584325"/>
    </source>
</evidence>
<dbReference type="EMBL" id="JACHXS010000005">
    <property type="protein sequence ID" value="MBB3222057.1"/>
    <property type="molecule type" value="Genomic_DNA"/>
</dbReference>
<evidence type="ECO:0000313" key="2">
    <source>
        <dbReference type="EMBL" id="MBB3222057.1"/>
    </source>
</evidence>
<reference evidence="2 5" key="2">
    <citation type="submission" date="2020-08" db="EMBL/GenBank/DDBJ databases">
        <title>Genomic Encyclopedia of Type Strains, Phase III (KMG-III): the genomes of soil and plant-associated and newly described type strains.</title>
        <authorList>
            <person name="Whitman W."/>
        </authorList>
    </citation>
    <scope>NUCLEOTIDE SEQUENCE [LARGE SCALE GENOMIC DNA]</scope>
    <source>
        <strain evidence="2 5">CECT 7753</strain>
    </source>
</reference>
<dbReference type="Proteomes" id="UP000584325">
    <property type="component" value="Unassembled WGS sequence"/>
</dbReference>
<keyword evidence="4" id="KW-1185">Reference proteome</keyword>
<dbReference type="SUPFAM" id="SSF143120">
    <property type="entry name" value="YefM-like"/>
    <property type="match status" value="1"/>
</dbReference>
<comment type="similarity">
    <text evidence="1">Belongs to the phD/YefM antitoxin family.</text>
</comment>
<sequence length="65" mass="7286">MQAANNESVIIKDQGRPTHVLMTFDTYQRLAQRPRNIADALAIPSIVDIGFDPPRVAIRARDVEL</sequence>
<dbReference type="EMBL" id="CP040017">
    <property type="protein sequence ID" value="QCP12296.1"/>
    <property type="molecule type" value="Genomic_DNA"/>
</dbReference>
<dbReference type="AlphaFoldDB" id="A0A4P8HSS5"/>
<evidence type="ECO:0000313" key="4">
    <source>
        <dbReference type="Proteomes" id="UP000298763"/>
    </source>
</evidence>
<evidence type="ECO:0000256" key="1">
    <source>
        <dbReference type="ARBA" id="ARBA00009981"/>
    </source>
</evidence>